<comment type="caution">
    <text evidence="2">The sequence shown here is derived from an EMBL/GenBank/DDBJ whole genome shotgun (WGS) entry which is preliminary data.</text>
</comment>
<reference evidence="3 5" key="1">
    <citation type="journal article" date="2020" name="bioRxiv">
        <title>A rank-normalized archaeal taxonomy based on genome phylogeny resolves widespread incomplete and uneven classifications.</title>
        <authorList>
            <person name="Rinke C."/>
            <person name="Chuvochina M."/>
            <person name="Mussig A.J."/>
            <person name="Chaumeil P.-A."/>
            <person name="Waite D.W."/>
            <person name="Whitman W.B."/>
            <person name="Parks D.H."/>
            <person name="Hugenholtz P."/>
        </authorList>
    </citation>
    <scope>NUCLEOTIDE SEQUENCE [LARGE SCALE GENOMIC DNA]</scope>
    <source>
        <strain evidence="3">UBA10036</strain>
    </source>
</reference>
<reference evidence="4" key="2">
    <citation type="submission" date="2021-03" db="EMBL/GenBank/DDBJ databases">
        <authorList>
            <person name="Jaffe A."/>
        </authorList>
    </citation>
    <scope>NUCLEOTIDE SEQUENCE</scope>
    <source>
        <strain evidence="4">RIFCSPLOWO2_01_FULL_43_13</strain>
    </source>
</reference>
<feature type="transmembrane region" description="Helical" evidence="1">
    <location>
        <begin position="37"/>
        <end position="54"/>
    </location>
</feature>
<sequence length="134" mass="15013">MLELALLGILSDFQFVIQIFIMVSIMSFVLNHLGKGLLSMVVILVVFYVVFFIIPGLSEIVFILYSLLMIGFSTLLVDFFFITASAPQQQQAQEGEKPDLTGNELREKTAAMEKARHAGHQAAGMLQNMMRRGR</sequence>
<accession>A0A7J4K2X9</accession>
<dbReference type="Proteomes" id="UP000590964">
    <property type="component" value="Unassembled WGS sequence"/>
</dbReference>
<evidence type="ECO:0000313" key="4">
    <source>
        <dbReference type="EMBL" id="MBS3058217.1"/>
    </source>
</evidence>
<gene>
    <name evidence="2" type="ORF">HA222_04280</name>
    <name evidence="3" type="ORF">HA227_02165</name>
    <name evidence="4" type="ORF">J4478_02335</name>
</gene>
<evidence type="ECO:0000313" key="3">
    <source>
        <dbReference type="EMBL" id="HIH33036.1"/>
    </source>
</evidence>
<keyword evidence="1" id="KW-0812">Transmembrane</keyword>
<keyword evidence="1" id="KW-0472">Membrane</keyword>
<dbReference type="EMBL" id="DUFW01000075">
    <property type="protein sequence ID" value="HIH21846.1"/>
    <property type="molecule type" value="Genomic_DNA"/>
</dbReference>
<organism evidence="2 5">
    <name type="scientific">Candidatus Iainarchaeum sp</name>
    <dbReference type="NCBI Taxonomy" id="3101447"/>
    <lineage>
        <taxon>Archaea</taxon>
        <taxon>Candidatus Iainarchaeota</taxon>
        <taxon>Candidatus Iainarchaeia</taxon>
        <taxon>Candidatus Iainarchaeales</taxon>
        <taxon>Candidatus Iainarchaeaceae</taxon>
        <taxon>Candidatus Iainarchaeum</taxon>
    </lineage>
</organism>
<dbReference type="Proteomes" id="UP000527315">
    <property type="component" value="Unassembled WGS sequence"/>
</dbReference>
<proteinExistence type="predicted"/>
<evidence type="ECO:0000313" key="5">
    <source>
        <dbReference type="Proteomes" id="UP000590964"/>
    </source>
</evidence>
<feature type="transmembrane region" description="Helical" evidence="1">
    <location>
        <begin position="6"/>
        <end position="30"/>
    </location>
</feature>
<keyword evidence="1" id="KW-1133">Transmembrane helix</keyword>
<evidence type="ECO:0000313" key="2">
    <source>
        <dbReference type="EMBL" id="HIH21846.1"/>
    </source>
</evidence>
<feature type="transmembrane region" description="Helical" evidence="1">
    <location>
        <begin position="60"/>
        <end position="81"/>
    </location>
</feature>
<evidence type="ECO:0000256" key="1">
    <source>
        <dbReference type="SAM" id="Phobius"/>
    </source>
</evidence>
<dbReference type="AlphaFoldDB" id="A0A7J4K2X9"/>
<dbReference type="EMBL" id="JAGVWB010000015">
    <property type="protein sequence ID" value="MBS3058217.1"/>
    <property type="molecule type" value="Genomic_DNA"/>
</dbReference>
<name>A0A7J4K2X9_9ARCH</name>
<reference evidence="4" key="3">
    <citation type="submission" date="2021-05" db="EMBL/GenBank/DDBJ databases">
        <title>Protein family content uncovers lineage relationships and bacterial pathway maintenance mechanisms in DPANN archaea.</title>
        <authorList>
            <person name="Castelle C.J."/>
            <person name="Meheust R."/>
            <person name="Jaffe A.L."/>
            <person name="Seitz K."/>
            <person name="Gong X."/>
            <person name="Baker B.J."/>
            <person name="Banfield J.F."/>
        </authorList>
    </citation>
    <scope>NUCLEOTIDE SEQUENCE</scope>
    <source>
        <strain evidence="4">RIFCSPLOWO2_01_FULL_43_13</strain>
    </source>
</reference>
<dbReference type="EMBL" id="DUFJ01000054">
    <property type="protein sequence ID" value="HIH33036.1"/>
    <property type="molecule type" value="Genomic_DNA"/>
</dbReference>
<protein>
    <submittedName>
        <fullName evidence="2">Uncharacterized protein</fullName>
    </submittedName>
</protein>
<dbReference type="Proteomes" id="UP000680185">
    <property type="component" value="Unassembled WGS sequence"/>
</dbReference>